<dbReference type="Pfam" id="PF09693">
    <property type="entry name" value="Phage_XkdX"/>
    <property type="match status" value="1"/>
</dbReference>
<sequence length="48" mass="5681">MNFWKLAFERRWIDAEGLCGAVKTKANRFGEITPEEYEKITGQEYPKE</sequence>
<proteinExistence type="predicted"/>
<gene>
    <name evidence="1" type="ORF">PPOP_0167</name>
</gene>
<dbReference type="EMBL" id="BALG01000010">
    <property type="protein sequence ID" value="GAC40839.1"/>
    <property type="molecule type" value="Genomic_DNA"/>
</dbReference>
<comment type="caution">
    <text evidence="1">The sequence shown here is derived from an EMBL/GenBank/DDBJ whole genome shotgun (WGS) entry which is preliminary data.</text>
</comment>
<dbReference type="OrthoDB" id="1940916at2"/>
<dbReference type="AlphaFoldDB" id="M9LXS2"/>
<dbReference type="Proteomes" id="UP000029453">
    <property type="component" value="Unassembled WGS sequence"/>
</dbReference>
<name>M9LXS2_PAEPP</name>
<evidence type="ECO:0000313" key="1">
    <source>
        <dbReference type="EMBL" id="GAC40839.1"/>
    </source>
</evidence>
<reference evidence="1 2" key="1">
    <citation type="submission" date="2012-10" db="EMBL/GenBank/DDBJ databases">
        <title>Draft Genome Sequence of Paenibacillus popilliae ATCC 14706T.</title>
        <authorList>
            <person name="Iiyama K."/>
            <person name="Mori K."/>
            <person name="Mon H."/>
            <person name="Chieda Y."/>
            <person name="Lee J.M."/>
            <person name="Kusakabe T."/>
            <person name="Tashiro K."/>
            <person name="Asano S."/>
            <person name="Yasunaga-Aoki C."/>
            <person name="Shimizu S."/>
        </authorList>
    </citation>
    <scope>NUCLEOTIDE SEQUENCE [LARGE SCALE GENOMIC DNA]</scope>
    <source>
        <strain evidence="1 2">ATCC 14706</strain>
    </source>
</reference>
<organism evidence="1 2">
    <name type="scientific">Paenibacillus popilliae ATCC 14706</name>
    <dbReference type="NCBI Taxonomy" id="1212764"/>
    <lineage>
        <taxon>Bacteria</taxon>
        <taxon>Bacillati</taxon>
        <taxon>Bacillota</taxon>
        <taxon>Bacilli</taxon>
        <taxon>Bacillales</taxon>
        <taxon>Paenibacillaceae</taxon>
        <taxon>Paenibacillus</taxon>
    </lineage>
</organism>
<keyword evidence="2" id="KW-1185">Reference proteome</keyword>
<protein>
    <submittedName>
        <fullName evidence="1">Polysulphide reductase</fullName>
    </submittedName>
</protein>
<dbReference type="RefSeq" id="WP_006284061.1">
    <property type="nucleotide sequence ID" value="NZ_BALG01000010.1"/>
</dbReference>
<evidence type="ECO:0000313" key="2">
    <source>
        <dbReference type="Proteomes" id="UP000029453"/>
    </source>
</evidence>
<dbReference type="InterPro" id="IPR010022">
    <property type="entry name" value="XkdX"/>
</dbReference>
<accession>M9LXS2</accession>